<dbReference type="EMBL" id="JBAKAP010000143">
    <property type="protein sequence ID" value="MEL0618735.1"/>
    <property type="molecule type" value="Genomic_DNA"/>
</dbReference>
<organism evidence="2 3">
    <name type="scientific">Cobetia marina</name>
    <name type="common">Deleya marina</name>
    <dbReference type="NCBI Taxonomy" id="28258"/>
    <lineage>
        <taxon>Bacteria</taxon>
        <taxon>Pseudomonadati</taxon>
        <taxon>Pseudomonadota</taxon>
        <taxon>Gammaproteobacteria</taxon>
        <taxon>Oceanospirillales</taxon>
        <taxon>Halomonadaceae</taxon>
        <taxon>Cobetia</taxon>
    </lineage>
</organism>
<gene>
    <name evidence="2" type="primary">rplK</name>
    <name evidence="2" type="ORF">V6243_18120</name>
</gene>
<accession>A0ABU9GKT9</accession>
<dbReference type="InterPro" id="IPR036769">
    <property type="entry name" value="Ribosomal_uL11_C_sf"/>
</dbReference>
<dbReference type="Pfam" id="PF00298">
    <property type="entry name" value="Ribosomal_L11"/>
    <property type="match status" value="1"/>
</dbReference>
<keyword evidence="2" id="KW-0689">Ribosomal protein</keyword>
<dbReference type="Gene3D" id="1.10.10.250">
    <property type="entry name" value="Ribosomal protein L11, C-terminal domain"/>
    <property type="match status" value="1"/>
</dbReference>
<comment type="caution">
    <text evidence="2">The sequence shown here is derived from an EMBL/GenBank/DDBJ whole genome shotgun (WGS) entry which is preliminary data.</text>
</comment>
<dbReference type="Proteomes" id="UP001378242">
    <property type="component" value="Unassembled WGS sequence"/>
</dbReference>
<dbReference type="SUPFAM" id="SSF46906">
    <property type="entry name" value="Ribosomal protein L11, C-terminal domain"/>
    <property type="match status" value="1"/>
</dbReference>
<dbReference type="InterPro" id="IPR020783">
    <property type="entry name" value="Ribosomal_uL11_C"/>
</dbReference>
<feature type="domain" description="Large ribosomal subunit protein uL11 C-terminal" evidence="1">
    <location>
        <begin position="1"/>
        <end position="44"/>
    </location>
</feature>
<keyword evidence="2" id="KW-0687">Ribonucleoprotein</keyword>
<evidence type="ECO:0000313" key="3">
    <source>
        <dbReference type="Proteomes" id="UP001378242"/>
    </source>
</evidence>
<keyword evidence="3" id="KW-1185">Reference proteome</keyword>
<evidence type="ECO:0000259" key="1">
    <source>
        <dbReference type="Pfam" id="PF00298"/>
    </source>
</evidence>
<reference evidence="2 3" key="1">
    <citation type="submission" date="2024-02" db="EMBL/GenBank/DDBJ databases">
        <title>Bacteria isolated from the canopy kelp, Nereocystis luetkeana.</title>
        <authorList>
            <person name="Pfister C.A."/>
            <person name="Younker I.T."/>
            <person name="Light S.H."/>
        </authorList>
    </citation>
    <scope>NUCLEOTIDE SEQUENCE [LARGE SCALE GENOMIC DNA]</scope>
    <source>
        <strain evidence="2 3">TI.5.07</strain>
    </source>
</reference>
<name>A0ABU9GKT9_COBMA</name>
<evidence type="ECO:0000313" key="2">
    <source>
        <dbReference type="EMBL" id="MEL0618735.1"/>
    </source>
</evidence>
<protein>
    <submittedName>
        <fullName evidence="2">50S ribosomal protein L11</fullName>
    </submittedName>
</protein>
<proteinExistence type="predicted"/>
<dbReference type="GO" id="GO:0005840">
    <property type="term" value="C:ribosome"/>
    <property type="evidence" value="ECO:0007669"/>
    <property type="project" value="UniProtKB-KW"/>
</dbReference>
<feature type="non-terminal residue" evidence="2">
    <location>
        <position position="1"/>
    </location>
</feature>
<sequence>KVGTVTRAQLEEIETTKEPDLTASNLEAAVSTIAGTGRSMGLNVEGL</sequence>